<evidence type="ECO:0000313" key="1">
    <source>
        <dbReference type="EMBL" id="JAH06125.1"/>
    </source>
</evidence>
<reference evidence="1" key="2">
    <citation type="journal article" date="2015" name="Fish Shellfish Immunol.">
        <title>Early steps in the European eel (Anguilla anguilla)-Vibrio vulnificus interaction in the gills: Role of the RtxA13 toxin.</title>
        <authorList>
            <person name="Callol A."/>
            <person name="Pajuelo D."/>
            <person name="Ebbesson L."/>
            <person name="Teles M."/>
            <person name="MacKenzie S."/>
            <person name="Amaro C."/>
        </authorList>
    </citation>
    <scope>NUCLEOTIDE SEQUENCE</scope>
</reference>
<organism evidence="1">
    <name type="scientific">Anguilla anguilla</name>
    <name type="common">European freshwater eel</name>
    <name type="synonym">Muraena anguilla</name>
    <dbReference type="NCBI Taxonomy" id="7936"/>
    <lineage>
        <taxon>Eukaryota</taxon>
        <taxon>Metazoa</taxon>
        <taxon>Chordata</taxon>
        <taxon>Craniata</taxon>
        <taxon>Vertebrata</taxon>
        <taxon>Euteleostomi</taxon>
        <taxon>Actinopterygii</taxon>
        <taxon>Neopterygii</taxon>
        <taxon>Teleostei</taxon>
        <taxon>Anguilliformes</taxon>
        <taxon>Anguillidae</taxon>
        <taxon>Anguilla</taxon>
    </lineage>
</organism>
<sequence length="56" mass="6214">MTQNGLLKTIASGILSPRTACSERARVNRENGKAVFSFQRPHIKLSTQIVLLRFGT</sequence>
<reference evidence="1" key="1">
    <citation type="submission" date="2014-11" db="EMBL/GenBank/DDBJ databases">
        <authorList>
            <person name="Amaro Gonzalez C."/>
        </authorList>
    </citation>
    <scope>NUCLEOTIDE SEQUENCE</scope>
</reference>
<dbReference type="AlphaFoldDB" id="A0A0E9PPW4"/>
<proteinExistence type="predicted"/>
<name>A0A0E9PPW4_ANGAN</name>
<dbReference type="EMBL" id="GBXM01102452">
    <property type="protein sequence ID" value="JAH06125.1"/>
    <property type="molecule type" value="Transcribed_RNA"/>
</dbReference>
<accession>A0A0E9PPW4</accession>
<protein>
    <submittedName>
        <fullName evidence="1">Uncharacterized protein</fullName>
    </submittedName>
</protein>